<evidence type="ECO:0000256" key="14">
    <source>
        <dbReference type="RuleBase" id="RU361144"/>
    </source>
</evidence>
<feature type="binding site" evidence="12">
    <location>
        <position position="515"/>
    </location>
    <ligand>
        <name>Zn(2+)</name>
        <dbReference type="ChEBI" id="CHEBI:29105"/>
        <label>2</label>
        <note>catalytic</note>
    </ligand>
</feature>
<dbReference type="PRINTS" id="PR00791">
    <property type="entry name" value="PEPDIPTASEA"/>
</dbReference>
<organism evidence="16">
    <name type="scientific">Timema douglasi</name>
    <name type="common">Walking stick</name>
    <dbReference type="NCBI Taxonomy" id="61478"/>
    <lineage>
        <taxon>Eukaryota</taxon>
        <taxon>Metazoa</taxon>
        <taxon>Ecdysozoa</taxon>
        <taxon>Arthropoda</taxon>
        <taxon>Hexapoda</taxon>
        <taxon>Insecta</taxon>
        <taxon>Pterygota</taxon>
        <taxon>Neoptera</taxon>
        <taxon>Polyneoptera</taxon>
        <taxon>Phasmatodea</taxon>
        <taxon>Timematodea</taxon>
        <taxon>Timematoidea</taxon>
        <taxon>Timematidae</taxon>
        <taxon>Timema</taxon>
    </lineage>
</organism>
<gene>
    <name evidence="16" type="ORF">TDIB3V08_LOCUS3299</name>
</gene>
<keyword evidence="14" id="KW-0645">Protease</keyword>
<keyword evidence="9 14" id="KW-0479">Metal-binding</keyword>
<dbReference type="GO" id="GO:0006508">
    <property type="term" value="P:proteolysis"/>
    <property type="evidence" value="ECO:0007669"/>
    <property type="project" value="UniProtKB-KW"/>
</dbReference>
<evidence type="ECO:0000256" key="5">
    <source>
        <dbReference type="PIRSR" id="PIRSR601548-1"/>
    </source>
</evidence>
<accession>A0A7R8VEJ3</accession>
<protein>
    <recommendedName>
        <fullName evidence="14">Angiotensin-converting enzyme</fullName>
        <ecNumber evidence="14">3.4.-.-</ecNumber>
    </recommendedName>
</protein>
<dbReference type="GO" id="GO:0008237">
    <property type="term" value="F:metallopeptidase activity"/>
    <property type="evidence" value="ECO:0007669"/>
    <property type="project" value="UniProtKB-KW"/>
</dbReference>
<dbReference type="SUPFAM" id="SSF55486">
    <property type="entry name" value="Metalloproteases ('zincins'), catalytic domain"/>
    <property type="match status" value="6"/>
</dbReference>
<evidence type="ECO:0000256" key="15">
    <source>
        <dbReference type="SAM" id="SignalP"/>
    </source>
</evidence>
<feature type="binding site" evidence="12">
    <location>
        <position position="451"/>
    </location>
    <ligand>
        <name>Zn(2+)</name>
        <dbReference type="ChEBI" id="CHEBI:29105"/>
        <label>2</label>
        <note>catalytic</note>
    </ligand>
</feature>
<dbReference type="GO" id="GO:0004180">
    <property type="term" value="F:carboxypeptidase activity"/>
    <property type="evidence" value="ECO:0007669"/>
    <property type="project" value="UniProtKB-KW"/>
</dbReference>
<feature type="disulfide bond" evidence="10">
    <location>
        <begin position="643"/>
        <end position="662"/>
    </location>
</feature>
<reference evidence="16" key="1">
    <citation type="submission" date="2020-11" db="EMBL/GenBank/DDBJ databases">
        <authorList>
            <person name="Tran Van P."/>
        </authorList>
    </citation>
    <scope>NUCLEOTIDE SEQUENCE</scope>
</reference>
<dbReference type="GO" id="GO:0008241">
    <property type="term" value="F:peptidyl-dipeptidase activity"/>
    <property type="evidence" value="ECO:0007669"/>
    <property type="project" value="InterPro"/>
</dbReference>
<feature type="signal peptide" evidence="15">
    <location>
        <begin position="1"/>
        <end position="27"/>
    </location>
</feature>
<evidence type="ECO:0000256" key="8">
    <source>
        <dbReference type="PIRSR" id="PIRSR601548-2"/>
    </source>
</evidence>
<name>A0A7R8VEJ3_TIMDO</name>
<feature type="glycosylation site" description="N-linked (GlcNAc...) asparagine; partial" evidence="6">
    <location>
        <position position="170"/>
    </location>
</feature>
<feature type="chain" id="PRO_5031127810" description="Angiotensin-converting enzyme" evidence="15">
    <location>
        <begin position="28"/>
        <end position="1208"/>
    </location>
</feature>
<evidence type="ECO:0000313" key="16">
    <source>
        <dbReference type="EMBL" id="CAD7196975.1"/>
    </source>
</evidence>
<dbReference type="EMBL" id="OA565423">
    <property type="protein sequence ID" value="CAD7196975.1"/>
    <property type="molecule type" value="Genomic_DNA"/>
</dbReference>
<dbReference type="PANTHER" id="PTHR10514:SF44">
    <property type="entry name" value="ANGIOTENSIN-CONVERTING ENZYME-RELATED"/>
    <property type="match status" value="1"/>
</dbReference>
<evidence type="ECO:0000256" key="13">
    <source>
        <dbReference type="PROSITE-ProRule" id="PRU01355"/>
    </source>
</evidence>
<sequence>MIVTVPNKTMTRTGWFLLLTLVTMTSTFDPEQEDLVSDEEQRARNYLAYIDKEFSRRATDSVNASWAYASNITDENLAKKIKLPYNNDPVHLKLEVSADNARYQKQQWTETIKFRWQSFRDDDLRRQFKKYSVLGTAALSEKKHEKLEKLVSEMQSIYSKAKICDYKTPNKCDLNLEPELIELLRTSRDPAELKHAWVEWRKESGEKCRSLFEHYVALSNEAAILNTGPKKRRATMLNCIYRDPCLCDVDFTDTTEYWLMDYESPDFQKQVVRLWEQIEPLYKELHAYVRRKLRETYGEEIVSRNGPIPAHLLGNMWAQKWGNVLELTVPYPNASAVDVTPRMKEQTWGNVLDISTPYPEKEAVDVTPQMVKKGYTPLRMFKLAEEFFISLNLSAMPASFWDNSILEKPKDRDLVCHASAWDFYDGKDFRIKQCTRVDMEDLLTAHHEMGHVQYFIQYKDQPSVYKEGANPGRCTRVDMNDLLTAHHEMGHIQYYIQYKHLPKVYKRGANPGFHEAVGDVMSLSVSTPKHLRKVGLLDANSMDDYEATINYLYLQGLQKVAFLPSALLMDLWRWDVFKGHTTSDRYNCDWWKLREKYQGVEPPTHRTEDNFDPGAKYHIIASVPYIRYFVSYVIQFQFHRSLCEKAGQFDPEDPESKPLHECDIYQSTEAGNLLGHLIMIMHYMNGKSCDDDQALYGYDTSMTSRALNLCVCYVSRCFSRMLQMGSSRPWPDAMEVVTGQREMDASGLLDYFSPLYKWLQDENNRTEEYIGWEPSNKDLTKILENSRDPEELKHVWLKWRDATGRRMKDMFVQYVELENESARLNSEKEPSATVREKSQKTTKIRKYTLVILTKAVPRTFLHLVTDFPSAVDYWLQPYEEPNFRSHLEDLWAKIRPLYVQLHAYVRRKLREVYGEGYTPKRMFKEADDFFKSINLTAVPRLFWKKSVFEKANRSEEMVCHPNAWDMFDLFFLLNRIKMCARVNMENFFTSHHEMGHIQYYLQYKDQPFVFRNGANPGFHEAVGDVVALSVMSRDHLRHLHLLRGAIHPSPEVEINFLYEMALQKIAFLPFGYLVDAWRWDVFAGKVGPEAYNRHWWYMRYFVSYIIQFQFHRALCQEAEIFDPNKRRLKPLHQCDIYNHTRAGNLLGRMLQMGSSRPWPDAMEVLTGQREMDASGLLDYFKPLSDWLKRENIRTNEPLDWLKSKCGTR</sequence>
<feature type="binding site" evidence="12">
    <location>
        <position position="447"/>
    </location>
    <ligand>
        <name>Zn(2+)</name>
        <dbReference type="ChEBI" id="CHEBI:29105"/>
        <label>2</label>
        <note>catalytic</note>
    </ligand>
</feature>
<evidence type="ECO:0000256" key="9">
    <source>
        <dbReference type="PIRSR" id="PIRSR601548-3"/>
    </source>
</evidence>
<evidence type="ECO:0000256" key="4">
    <source>
        <dbReference type="ARBA" id="ARBA00023180"/>
    </source>
</evidence>
<dbReference type="GO" id="GO:0046872">
    <property type="term" value="F:metal ion binding"/>
    <property type="evidence" value="ECO:0007669"/>
    <property type="project" value="UniProtKB-KW"/>
</dbReference>
<dbReference type="Pfam" id="PF01401">
    <property type="entry name" value="Peptidase_M2"/>
    <property type="match status" value="7"/>
</dbReference>
<feature type="binding site" evidence="9">
    <location>
        <position position="447"/>
    </location>
    <ligand>
        <name>Zn(2+)</name>
        <dbReference type="ChEBI" id="CHEBI:29105"/>
        <label>1</label>
        <note>catalytic</note>
    </ligand>
</feature>
<comment type="similarity">
    <text evidence="1 13 14">Belongs to the peptidase M2 family.</text>
</comment>
<keyword evidence="14" id="KW-0121">Carboxypeptidase</keyword>
<comment type="caution">
    <text evidence="13">Lacks conserved residue(s) required for the propagation of feature annotation.</text>
</comment>
<feature type="active site" description="Proton acceptor 1" evidence="5">
    <location>
        <position position="448"/>
    </location>
</feature>
<keyword evidence="14" id="KW-0378">Hydrolase</keyword>
<evidence type="ECO:0000256" key="6">
    <source>
        <dbReference type="PIRSR" id="PIRSR601548-10"/>
    </source>
</evidence>
<feature type="disulfide bond" evidence="10 13">
    <location>
        <begin position="164"/>
        <end position="172"/>
    </location>
</feature>
<feature type="binding site" evidence="9">
    <location>
        <position position="451"/>
    </location>
    <ligand>
        <name>Zn(2+)</name>
        <dbReference type="ChEBI" id="CHEBI:29105"/>
        <label>1</label>
        <note>catalytic</note>
    </ligand>
</feature>
<feature type="binding site" evidence="9">
    <location>
        <position position="515"/>
    </location>
    <ligand>
        <name>Zn(2+)</name>
        <dbReference type="ChEBI" id="CHEBI:29105"/>
        <label>1</label>
        <note>catalytic</note>
    </ligand>
</feature>
<feature type="active site" description="Proton acceptor 2" evidence="7">
    <location>
        <position position="993"/>
    </location>
</feature>
<keyword evidence="2 15" id="KW-0732">Signal</keyword>
<feature type="binding site" evidence="8">
    <location>
        <position position="262"/>
    </location>
    <ligand>
        <name>chloride</name>
        <dbReference type="ChEBI" id="CHEBI:17996"/>
        <label>1</label>
    </ligand>
</feature>
<feature type="binding site" evidence="8">
    <location>
        <position position="627"/>
    </location>
    <ligand>
        <name>chloride</name>
        <dbReference type="ChEBI" id="CHEBI:17996"/>
        <label>1</label>
    </ligand>
</feature>
<dbReference type="CDD" id="cd06461">
    <property type="entry name" value="M2_ACE"/>
    <property type="match status" value="2"/>
</dbReference>
<evidence type="ECO:0000256" key="10">
    <source>
        <dbReference type="PIRSR" id="PIRSR601548-4"/>
    </source>
</evidence>
<feature type="active site" description="Proton donor 1" evidence="5">
    <location>
        <position position="618"/>
    </location>
</feature>
<dbReference type="AlphaFoldDB" id="A0A7R8VEJ3"/>
<feature type="glycosylation site" description="N-linked (GlcNAc...) asparagine" evidence="6">
    <location>
        <position position="71"/>
    </location>
</feature>
<keyword evidence="3 10" id="KW-1015">Disulfide bond</keyword>
<dbReference type="EC" id="3.4.-.-" evidence="14"/>
<dbReference type="InterPro" id="IPR001548">
    <property type="entry name" value="Peptidase_M2"/>
</dbReference>
<dbReference type="GO" id="GO:0005886">
    <property type="term" value="C:plasma membrane"/>
    <property type="evidence" value="ECO:0007669"/>
    <property type="project" value="TreeGrafter"/>
</dbReference>
<feature type="active site" description="Proton acceptor 2" evidence="11">
    <location>
        <position position="448"/>
    </location>
</feature>
<evidence type="ECO:0000256" key="7">
    <source>
        <dbReference type="PIRSR" id="PIRSR601548-11"/>
    </source>
</evidence>
<evidence type="ECO:0000256" key="2">
    <source>
        <dbReference type="ARBA" id="ARBA00022729"/>
    </source>
</evidence>
<dbReference type="PROSITE" id="PS52011">
    <property type="entry name" value="PEPTIDASE_M2"/>
    <property type="match status" value="2"/>
</dbReference>
<dbReference type="PANTHER" id="PTHR10514">
    <property type="entry name" value="ANGIOTENSIN-CONVERTING ENZYME"/>
    <property type="match status" value="1"/>
</dbReference>
<keyword evidence="14" id="KW-0482">Metalloprotease</keyword>
<evidence type="ECO:0000256" key="3">
    <source>
        <dbReference type="ARBA" id="ARBA00023157"/>
    </source>
</evidence>
<evidence type="ECO:0000256" key="1">
    <source>
        <dbReference type="ARBA" id="ARBA00008139"/>
    </source>
</evidence>
<feature type="active site" description="Proton donor 2" evidence="11">
    <location>
        <position position="618"/>
    </location>
</feature>
<keyword evidence="4 6" id="KW-0325">Glycoprotein</keyword>
<feature type="disulfide bond" evidence="10 13">
    <location>
        <begin position="416"/>
        <end position="434"/>
    </location>
</feature>
<evidence type="ECO:0000256" key="12">
    <source>
        <dbReference type="PIRSR" id="PIRSR601548-8"/>
    </source>
</evidence>
<evidence type="ECO:0000256" key="11">
    <source>
        <dbReference type="PIRSR" id="PIRSR601548-6"/>
    </source>
</evidence>
<keyword evidence="9 14" id="KW-0862">Zinc</keyword>
<proteinExistence type="inferred from homology"/>